<feature type="transmembrane region" description="Helical" evidence="1">
    <location>
        <begin position="215"/>
        <end position="236"/>
    </location>
</feature>
<gene>
    <name evidence="2" type="ORF">BCR44DRAFT_1430789</name>
</gene>
<name>A0A1Y2HTH5_9FUNG</name>
<keyword evidence="1" id="KW-0472">Membrane</keyword>
<keyword evidence="1" id="KW-0812">Transmembrane</keyword>
<feature type="transmembrane region" description="Helical" evidence="1">
    <location>
        <begin position="188"/>
        <end position="209"/>
    </location>
</feature>
<dbReference type="Proteomes" id="UP000193411">
    <property type="component" value="Unassembled WGS sequence"/>
</dbReference>
<protein>
    <submittedName>
        <fullName evidence="2">Uncharacterized protein</fullName>
    </submittedName>
</protein>
<dbReference type="EMBL" id="MCFL01000013">
    <property type="protein sequence ID" value="ORZ37254.1"/>
    <property type="molecule type" value="Genomic_DNA"/>
</dbReference>
<evidence type="ECO:0000256" key="1">
    <source>
        <dbReference type="SAM" id="Phobius"/>
    </source>
</evidence>
<reference evidence="2 3" key="1">
    <citation type="submission" date="2016-07" db="EMBL/GenBank/DDBJ databases">
        <title>Pervasive Adenine N6-methylation of Active Genes in Fungi.</title>
        <authorList>
            <consortium name="DOE Joint Genome Institute"/>
            <person name="Mondo S.J."/>
            <person name="Dannebaum R.O."/>
            <person name="Kuo R.C."/>
            <person name="Labutti K."/>
            <person name="Haridas S."/>
            <person name="Kuo A."/>
            <person name="Salamov A."/>
            <person name="Ahrendt S.R."/>
            <person name="Lipzen A."/>
            <person name="Sullivan W."/>
            <person name="Andreopoulos W.B."/>
            <person name="Clum A."/>
            <person name="Lindquist E."/>
            <person name="Daum C."/>
            <person name="Ramamoorthy G.K."/>
            <person name="Gryganskyi A."/>
            <person name="Culley D."/>
            <person name="Magnuson J.K."/>
            <person name="James T.Y."/>
            <person name="O'Malley M.A."/>
            <person name="Stajich J.E."/>
            <person name="Spatafora J.W."/>
            <person name="Visel A."/>
            <person name="Grigoriev I.V."/>
        </authorList>
    </citation>
    <scope>NUCLEOTIDE SEQUENCE [LARGE SCALE GENOMIC DNA]</scope>
    <source>
        <strain evidence="2 3">PL171</strain>
    </source>
</reference>
<evidence type="ECO:0000313" key="2">
    <source>
        <dbReference type="EMBL" id="ORZ37254.1"/>
    </source>
</evidence>
<keyword evidence="3" id="KW-1185">Reference proteome</keyword>
<comment type="caution">
    <text evidence="2">The sequence shown here is derived from an EMBL/GenBank/DDBJ whole genome shotgun (WGS) entry which is preliminary data.</text>
</comment>
<keyword evidence="1" id="KW-1133">Transmembrane helix</keyword>
<accession>A0A1Y2HTH5</accession>
<proteinExistence type="predicted"/>
<organism evidence="2 3">
    <name type="scientific">Catenaria anguillulae PL171</name>
    <dbReference type="NCBI Taxonomy" id="765915"/>
    <lineage>
        <taxon>Eukaryota</taxon>
        <taxon>Fungi</taxon>
        <taxon>Fungi incertae sedis</taxon>
        <taxon>Blastocladiomycota</taxon>
        <taxon>Blastocladiomycetes</taxon>
        <taxon>Blastocladiales</taxon>
        <taxon>Catenariaceae</taxon>
        <taxon>Catenaria</taxon>
    </lineage>
</organism>
<sequence length="305" mass="32840">MANTSTKRVYARAIHMPKHKAIWDAFLAPVFPCPTKESAIKAMNQVRQVLDEVHAKLDMLNPLRGKEEPVPSLVDVQRPVPTAVDAGLAIYLAPIVCAVVPPHAVPSNSIACLPLPDPEAFPAWVKAEAKDLIRTHPLAKWAAAYMSRLDAVSGAVCGNGKSGAARGVKPPRYDRAARPPWTQWGAGLMRLLAAGVAVLWLLVLSMAIVFPTTNWASVVAVISASLLGTVALGLAARSSQATTVETRMRITLFLKIVQDAIAQVLPNWLHRKGNAPKVHDAALSLMKKSDSGSRLDDISEEEHCD</sequence>
<evidence type="ECO:0000313" key="3">
    <source>
        <dbReference type="Proteomes" id="UP000193411"/>
    </source>
</evidence>
<dbReference type="AlphaFoldDB" id="A0A1Y2HTH5"/>